<proteinExistence type="predicted"/>
<name>A0A0F9NIM5_9ZZZZ</name>
<organism evidence="1">
    <name type="scientific">marine sediment metagenome</name>
    <dbReference type="NCBI Taxonomy" id="412755"/>
    <lineage>
        <taxon>unclassified sequences</taxon>
        <taxon>metagenomes</taxon>
        <taxon>ecological metagenomes</taxon>
    </lineage>
</organism>
<evidence type="ECO:0008006" key="2">
    <source>
        <dbReference type="Google" id="ProtNLM"/>
    </source>
</evidence>
<dbReference type="AlphaFoldDB" id="A0A0F9NIM5"/>
<protein>
    <recommendedName>
        <fullName evidence="2">Thioredoxin domain-containing protein</fullName>
    </recommendedName>
</protein>
<evidence type="ECO:0000313" key="1">
    <source>
        <dbReference type="EMBL" id="KKN11842.1"/>
    </source>
</evidence>
<reference evidence="1" key="1">
    <citation type="journal article" date="2015" name="Nature">
        <title>Complex archaea that bridge the gap between prokaryotes and eukaryotes.</title>
        <authorList>
            <person name="Spang A."/>
            <person name="Saw J.H."/>
            <person name="Jorgensen S.L."/>
            <person name="Zaremba-Niedzwiedzka K."/>
            <person name="Martijn J."/>
            <person name="Lind A.E."/>
            <person name="van Eijk R."/>
            <person name="Schleper C."/>
            <person name="Guy L."/>
            <person name="Ettema T.J."/>
        </authorList>
    </citation>
    <scope>NUCLEOTIDE SEQUENCE</scope>
</reference>
<accession>A0A0F9NIM5</accession>
<dbReference type="InterPro" id="IPR036249">
    <property type="entry name" value="Thioredoxin-like_sf"/>
</dbReference>
<dbReference type="EMBL" id="LAZR01004095">
    <property type="protein sequence ID" value="KKN11842.1"/>
    <property type="molecule type" value="Genomic_DNA"/>
</dbReference>
<gene>
    <name evidence="1" type="ORF">LCGC14_1022500</name>
</gene>
<dbReference type="SUPFAM" id="SSF52833">
    <property type="entry name" value="Thioredoxin-like"/>
    <property type="match status" value="1"/>
</dbReference>
<comment type="caution">
    <text evidence="1">The sequence shown here is derived from an EMBL/GenBank/DDBJ whole genome shotgun (WGS) entry which is preliminary data.</text>
</comment>
<dbReference type="Gene3D" id="3.40.30.10">
    <property type="entry name" value="Glutaredoxin"/>
    <property type="match status" value="1"/>
</dbReference>
<sequence length="156" mass="17950">MKKIILAFLCFILLPFISVYGELELLGPLSKEEILENFPDWQVEIASYVPDLEVIEKLQSIPSEIKIEIFLGTWCSDTKRNVSAYFKIMDMVDNPLIMTSYIGIPREDDSRKPFIEGKNIIKVPTFIIIIDNQEKGRIIENPTKSVEEDVLDIVNK</sequence>